<dbReference type="Proteomes" id="UP000221860">
    <property type="component" value="Unassembled WGS sequence"/>
</dbReference>
<dbReference type="EMBL" id="NQWH01000009">
    <property type="protein sequence ID" value="PHP28101.1"/>
    <property type="molecule type" value="Genomic_DNA"/>
</dbReference>
<dbReference type="RefSeq" id="WP_099276018.1">
    <property type="nucleotide sequence ID" value="NZ_KZ304955.1"/>
</dbReference>
<dbReference type="CDD" id="cd00293">
    <property type="entry name" value="USP-like"/>
    <property type="match status" value="1"/>
</dbReference>
<proteinExistence type="inferred from homology"/>
<dbReference type="Gene3D" id="3.40.50.12370">
    <property type="match status" value="1"/>
</dbReference>
<comment type="caution">
    <text evidence="3">The sequence shown here is derived from an EMBL/GenBank/DDBJ whole genome shotgun (WGS) entry which is preliminary data.</text>
</comment>
<feature type="domain" description="UspA" evidence="2">
    <location>
        <begin position="171"/>
        <end position="291"/>
    </location>
</feature>
<evidence type="ECO:0000256" key="1">
    <source>
        <dbReference type="ARBA" id="ARBA00008791"/>
    </source>
</evidence>
<dbReference type="SUPFAM" id="SSF52402">
    <property type="entry name" value="Adenine nucleotide alpha hydrolases-like"/>
    <property type="match status" value="1"/>
</dbReference>
<name>A0A2G1MH58_9RHOB</name>
<keyword evidence="4" id="KW-1185">Reference proteome</keyword>
<gene>
    <name evidence="3" type="ORF">CJ301_07810</name>
</gene>
<dbReference type="OrthoDB" id="9804721at2"/>
<sequence>MPHGTVAVLATDATFDRAAVLAALAMSDTEEAHLDIHCIGRCHGPSAGAEALAAEALAADGLAAGPIAPAGRPDDRAALARAEALEAALRPVIPRHRRNIAFHPQALRGGSAGAQLASTIRFADWIVAAAPLDPQDRRLQIAGLKAGLLMGGVPVMLVPREGAETAHAPARIAVAWDGSRGALAAVRAALPLLRRAGLVDVIVVDPDIRHGDRSDPGGDLALFLARNGARVEINVLARSRPRIPEVLFRHCCDTAAEAMVMGACGHARPGRALFGTTSRGMLRLSKIPLILSR</sequence>
<accession>A0A2G1MH58</accession>
<protein>
    <submittedName>
        <fullName evidence="3">Universal stress protein</fullName>
    </submittedName>
</protein>
<dbReference type="Pfam" id="PF00582">
    <property type="entry name" value="Usp"/>
    <property type="match status" value="1"/>
</dbReference>
<dbReference type="AlphaFoldDB" id="A0A2G1MH58"/>
<dbReference type="PRINTS" id="PR01438">
    <property type="entry name" value="UNVRSLSTRESS"/>
</dbReference>
<reference evidence="3 4" key="1">
    <citation type="submission" date="2017-08" db="EMBL/GenBank/DDBJ databases">
        <title>Draft Genome Sequence of Loktanella cinnabarina Strain XM1, Isolated from Coastal Surface Water.</title>
        <authorList>
            <person name="Ma R."/>
            <person name="Wang J."/>
            <person name="Wang Q."/>
            <person name="Ma Z."/>
            <person name="Li J."/>
            <person name="Chen L."/>
        </authorList>
    </citation>
    <scope>NUCLEOTIDE SEQUENCE [LARGE SCALE GENOMIC DNA]</scope>
    <source>
        <strain evidence="3 4">XM1</strain>
    </source>
</reference>
<organism evidence="3 4">
    <name type="scientific">Limimaricola cinnabarinus</name>
    <dbReference type="NCBI Taxonomy" id="1125964"/>
    <lineage>
        <taxon>Bacteria</taxon>
        <taxon>Pseudomonadati</taxon>
        <taxon>Pseudomonadota</taxon>
        <taxon>Alphaproteobacteria</taxon>
        <taxon>Rhodobacterales</taxon>
        <taxon>Paracoccaceae</taxon>
        <taxon>Limimaricola</taxon>
    </lineage>
</organism>
<comment type="similarity">
    <text evidence="1">Belongs to the universal stress protein A family.</text>
</comment>
<evidence type="ECO:0000313" key="3">
    <source>
        <dbReference type="EMBL" id="PHP28101.1"/>
    </source>
</evidence>
<evidence type="ECO:0000259" key="2">
    <source>
        <dbReference type="Pfam" id="PF00582"/>
    </source>
</evidence>
<dbReference type="InterPro" id="IPR006016">
    <property type="entry name" value="UspA"/>
</dbReference>
<dbReference type="InterPro" id="IPR006015">
    <property type="entry name" value="Universal_stress_UspA"/>
</dbReference>
<evidence type="ECO:0000313" key="4">
    <source>
        <dbReference type="Proteomes" id="UP000221860"/>
    </source>
</evidence>